<protein>
    <submittedName>
        <fullName evidence="1">Hydroxyethylthiazole kinase</fullName>
        <ecNumber evidence="1">2.7.1.50</ecNumber>
    </submittedName>
</protein>
<dbReference type="AlphaFoldDB" id="A0A7Y0R0P6"/>
<dbReference type="EMBL" id="JABCMA010000590">
    <property type="protein sequence ID" value="NMR77273.1"/>
    <property type="molecule type" value="Genomic_DNA"/>
</dbReference>
<dbReference type="Proteomes" id="UP000565155">
    <property type="component" value="Unassembled WGS sequence"/>
</dbReference>
<evidence type="ECO:0000313" key="2">
    <source>
        <dbReference type="Proteomes" id="UP000565155"/>
    </source>
</evidence>
<sequence>PGSLQMHLLDELYQLDEETLATRLKLQVR</sequence>
<feature type="non-terminal residue" evidence="1">
    <location>
        <position position="1"/>
    </location>
</feature>
<keyword evidence="1" id="KW-0808">Transferase</keyword>
<evidence type="ECO:0000313" key="1">
    <source>
        <dbReference type="EMBL" id="NMR77273.1"/>
    </source>
</evidence>
<dbReference type="EC" id="2.7.1.50" evidence="1"/>
<comment type="caution">
    <text evidence="1">The sequence shown here is derived from an EMBL/GenBank/DDBJ whole genome shotgun (WGS) entry which is preliminary data.</text>
</comment>
<proteinExistence type="predicted"/>
<organism evidence="1 2">
    <name type="scientific">Vibrio alginolyticus</name>
    <dbReference type="NCBI Taxonomy" id="663"/>
    <lineage>
        <taxon>Bacteria</taxon>
        <taxon>Pseudomonadati</taxon>
        <taxon>Pseudomonadota</taxon>
        <taxon>Gammaproteobacteria</taxon>
        <taxon>Vibrionales</taxon>
        <taxon>Vibrionaceae</taxon>
        <taxon>Vibrio</taxon>
    </lineage>
</organism>
<keyword evidence="1" id="KW-0418">Kinase</keyword>
<reference evidence="1 2" key="1">
    <citation type="submission" date="2020-04" db="EMBL/GenBank/DDBJ databases">
        <title>Whole-genome sequencing of Vibrio spp. from China reveals different genetic environments of blaCTX-M-14 among diverse lineages.</title>
        <authorList>
            <person name="Zheng Z."/>
            <person name="Ye L."/>
            <person name="Chen S."/>
        </authorList>
    </citation>
    <scope>NUCLEOTIDE SEQUENCE [LARGE SCALE GENOMIC DNA]</scope>
    <source>
        <strain evidence="1 2">Vb1636</strain>
    </source>
</reference>
<gene>
    <name evidence="1" type="ORF">HKB35_27215</name>
</gene>
<accession>A0A7Y0R0P6</accession>
<name>A0A7Y0R0P6_VIBAL</name>
<dbReference type="GO" id="GO:0004417">
    <property type="term" value="F:hydroxyethylthiazole kinase activity"/>
    <property type="evidence" value="ECO:0007669"/>
    <property type="project" value="UniProtKB-EC"/>
</dbReference>